<gene>
    <name evidence="5" type="ORF">RDWZM_003847</name>
</gene>
<feature type="compositionally biased region" description="Low complexity" evidence="3">
    <location>
        <begin position="88"/>
        <end position="107"/>
    </location>
</feature>
<evidence type="ECO:0000313" key="6">
    <source>
        <dbReference type="Proteomes" id="UP001142055"/>
    </source>
</evidence>
<dbReference type="PANTHER" id="PTHR11668:SF496">
    <property type="entry name" value="SERINE_THREONINE-PROTEIN PHOSPHATASE"/>
    <property type="match status" value="1"/>
</dbReference>
<dbReference type="SUPFAM" id="SSF56300">
    <property type="entry name" value="Metallo-dependent phosphatases"/>
    <property type="match status" value="1"/>
</dbReference>
<evidence type="ECO:0000256" key="3">
    <source>
        <dbReference type="SAM" id="MobiDB-lite"/>
    </source>
</evidence>
<comment type="similarity">
    <text evidence="1 2">Belongs to the PPP phosphatase family.</text>
</comment>
<dbReference type="InterPro" id="IPR006186">
    <property type="entry name" value="Ser/Thr-sp_prot-phosphatase"/>
</dbReference>
<dbReference type="InterPro" id="IPR011992">
    <property type="entry name" value="EF-hand-dom_pair"/>
</dbReference>
<evidence type="ECO:0000313" key="5">
    <source>
        <dbReference type="EMBL" id="KAJ6225302.1"/>
    </source>
</evidence>
<dbReference type="GO" id="GO:0005737">
    <property type="term" value="C:cytoplasm"/>
    <property type="evidence" value="ECO:0007669"/>
    <property type="project" value="TreeGrafter"/>
</dbReference>
<dbReference type="PROSITE" id="PS00125">
    <property type="entry name" value="SER_THR_PHOSPHATASE"/>
    <property type="match status" value="1"/>
</dbReference>
<dbReference type="Gene3D" id="1.10.238.10">
    <property type="entry name" value="EF-hand"/>
    <property type="match status" value="1"/>
</dbReference>
<organism evidence="5 6">
    <name type="scientific">Blomia tropicalis</name>
    <name type="common">Mite</name>
    <dbReference type="NCBI Taxonomy" id="40697"/>
    <lineage>
        <taxon>Eukaryota</taxon>
        <taxon>Metazoa</taxon>
        <taxon>Ecdysozoa</taxon>
        <taxon>Arthropoda</taxon>
        <taxon>Chelicerata</taxon>
        <taxon>Arachnida</taxon>
        <taxon>Acari</taxon>
        <taxon>Acariformes</taxon>
        <taxon>Sarcoptiformes</taxon>
        <taxon>Astigmata</taxon>
        <taxon>Glycyphagoidea</taxon>
        <taxon>Echimyopodidae</taxon>
        <taxon>Blomia</taxon>
    </lineage>
</organism>
<dbReference type="PROSITE" id="PS50222">
    <property type="entry name" value="EF_HAND_2"/>
    <property type="match status" value="1"/>
</dbReference>
<dbReference type="Gene3D" id="3.60.21.10">
    <property type="match status" value="1"/>
</dbReference>
<evidence type="ECO:0000256" key="1">
    <source>
        <dbReference type="ARBA" id="ARBA00008294"/>
    </source>
</evidence>
<protein>
    <recommendedName>
        <fullName evidence="2">Serine/threonine-protein phosphatase</fullName>
        <ecNumber evidence="2">3.1.3.16</ecNumber>
    </recommendedName>
</protein>
<dbReference type="InterPro" id="IPR050341">
    <property type="entry name" value="PP1_catalytic_subunit"/>
</dbReference>
<keyword evidence="2" id="KW-0378">Hydrolase</keyword>
<dbReference type="PANTHER" id="PTHR11668">
    <property type="entry name" value="SERINE/THREONINE PROTEIN PHOSPHATASE"/>
    <property type="match status" value="1"/>
</dbReference>
<dbReference type="CDD" id="cd00144">
    <property type="entry name" value="MPP_PPP_family"/>
    <property type="match status" value="1"/>
</dbReference>
<dbReference type="OMA" id="GYLPNTK"/>
<dbReference type="Proteomes" id="UP001142055">
    <property type="component" value="Chromosome 1"/>
</dbReference>
<feature type="compositionally biased region" description="Polar residues" evidence="3">
    <location>
        <begin position="67"/>
        <end position="81"/>
    </location>
</feature>
<sequence length="996" mass="113788">MGIFENLLKRIKGKKSNKGKSSSTQKANNGEHLKQTKKKQRAVSSTIESSYRSTKNVIKSTIQSTPIKNSTINEGPSTTSVLAGRTGGMQTTTTTTTTTTPATGNAKPTPPKVVSPKVIRGGSTSTLDLSKELSSPHLVPSSPVSNVYDKIYDCIALLIHCPAHNRIAVAKSPTEALWLPYVQYLNKTARMDSARDTTILVLANGNTHKYEFLRRNPPYEHIQLLDIYRIQMPNTRKFVTRFTFYVRLKMPNQLKLQTEQSKSTKGNRNVKSHFTCCTDTTRLVWSELDFIAQGCIQNCWGPELVEFGRQIMAATKAVSEQTSPQDGPYLLRQRLQEFGIDEIYEILPRKDGPAENGFRESLKNNKVSNADIEHLYSDFLDHCFPSFYMTYDSFRHYMIKNSFEINDIRLKRLFQAFNTNQNGYISFNEMLIGLVSIERETPHVEFRIKFVFDYYDTKRRGLFFEEEMSKLVRDLNSDRDCNLKCSENDLVKRTREAFSCFRTKQVQGRTSISYTAFLNGIGTHAFRGTSTLCRSRKNIFLTISRRITARTMKTNFTKGKLGEILYKRKYQGSCKSCQSRQYKIASHMSILTLDGYYDHSEPLELSFTTAAPASSSQMNSTSVSHEGMQQSTMSMQSLGDCLINETVGINSTATTLMSKIREFNKVKPKNFTFSERMPGVMNQLGDREHLVQMIRNISDELLPLLKKEARCKPVSSPVYVIGDIHGNLEDLISMERTLWRRFPEINGIHYLFLGDYVDRGRWSVECALYLISMKLLKPNCITLLRGNHEVRDIQMKYTYKRECFAKYGEEYGHRIWDLTNRIFDHFPLCAIVDEQIWCSHGGIPHTPHLLKDINEAIPLDVPNPEGDCQPAWEIMWSDPIIPETFREIQQMHDPSVLVDLRQGFIFNSKRGTAFYFTDKGAEQFMADNQLSQIMRAHEVPKYGFLFHFGYKCITIFSCSHYCGNDNECAVVLVDGGRMRVLRIDTSANSSATDGFT</sequence>
<dbReference type="SUPFAM" id="SSF47473">
    <property type="entry name" value="EF-hand"/>
    <property type="match status" value="1"/>
</dbReference>
<reference evidence="5" key="1">
    <citation type="submission" date="2022-12" db="EMBL/GenBank/DDBJ databases">
        <title>Genome assemblies of Blomia tropicalis.</title>
        <authorList>
            <person name="Cui Y."/>
        </authorList>
    </citation>
    <scope>NUCLEOTIDE SEQUENCE</scope>
    <source>
        <tissue evidence="5">Adult mites</tissue>
    </source>
</reference>
<dbReference type="InterPro" id="IPR002048">
    <property type="entry name" value="EF_hand_dom"/>
</dbReference>
<dbReference type="GO" id="GO:0004722">
    <property type="term" value="F:protein serine/threonine phosphatase activity"/>
    <property type="evidence" value="ECO:0007669"/>
    <property type="project" value="UniProtKB-EC"/>
</dbReference>
<accession>A0A9Q0MJ12</accession>
<proteinExistence type="inferred from homology"/>
<feature type="domain" description="EF-hand" evidence="4">
    <location>
        <begin position="405"/>
        <end position="440"/>
    </location>
</feature>
<comment type="catalytic activity">
    <reaction evidence="2">
        <text>O-phospho-L-threonyl-[protein] + H2O = L-threonyl-[protein] + phosphate</text>
        <dbReference type="Rhea" id="RHEA:47004"/>
        <dbReference type="Rhea" id="RHEA-COMP:11060"/>
        <dbReference type="Rhea" id="RHEA-COMP:11605"/>
        <dbReference type="ChEBI" id="CHEBI:15377"/>
        <dbReference type="ChEBI" id="CHEBI:30013"/>
        <dbReference type="ChEBI" id="CHEBI:43474"/>
        <dbReference type="ChEBI" id="CHEBI:61977"/>
        <dbReference type="EC" id="3.1.3.16"/>
    </reaction>
</comment>
<keyword evidence="6" id="KW-1185">Reference proteome</keyword>
<dbReference type="GO" id="GO:0005634">
    <property type="term" value="C:nucleus"/>
    <property type="evidence" value="ECO:0007669"/>
    <property type="project" value="TreeGrafter"/>
</dbReference>
<dbReference type="PRINTS" id="PR00114">
    <property type="entry name" value="STPHPHTASE"/>
</dbReference>
<feature type="region of interest" description="Disordered" evidence="3">
    <location>
        <begin position="12"/>
        <end position="52"/>
    </location>
</feature>
<dbReference type="EMBL" id="JAPWDV010000001">
    <property type="protein sequence ID" value="KAJ6225302.1"/>
    <property type="molecule type" value="Genomic_DNA"/>
</dbReference>
<evidence type="ECO:0000256" key="2">
    <source>
        <dbReference type="RuleBase" id="RU004273"/>
    </source>
</evidence>
<dbReference type="Pfam" id="PF00149">
    <property type="entry name" value="Metallophos"/>
    <property type="match status" value="1"/>
</dbReference>
<comment type="caution">
    <text evidence="5">The sequence shown here is derived from an EMBL/GenBank/DDBJ whole genome shotgun (WGS) entry which is preliminary data.</text>
</comment>
<feature type="region of interest" description="Disordered" evidence="3">
    <location>
        <begin position="67"/>
        <end position="119"/>
    </location>
</feature>
<evidence type="ECO:0000259" key="4">
    <source>
        <dbReference type="PROSITE" id="PS50222"/>
    </source>
</evidence>
<dbReference type="InterPro" id="IPR004843">
    <property type="entry name" value="Calcineurin-like_PHP"/>
</dbReference>
<dbReference type="AlphaFoldDB" id="A0A9Q0MJ12"/>
<dbReference type="SMART" id="SM00156">
    <property type="entry name" value="PP2Ac"/>
    <property type="match status" value="1"/>
</dbReference>
<dbReference type="GO" id="GO:0005509">
    <property type="term" value="F:calcium ion binding"/>
    <property type="evidence" value="ECO:0007669"/>
    <property type="project" value="InterPro"/>
</dbReference>
<feature type="compositionally biased region" description="Polar residues" evidence="3">
    <location>
        <begin position="42"/>
        <end position="52"/>
    </location>
</feature>
<name>A0A9Q0MJ12_BLOTA</name>
<dbReference type="InterPro" id="IPR029052">
    <property type="entry name" value="Metallo-depent_PP-like"/>
</dbReference>
<dbReference type="EC" id="3.1.3.16" evidence="2"/>